<accession>A0A0M0GAG3</accession>
<keyword evidence="6" id="KW-0564">Palmitate</keyword>
<evidence type="ECO:0000256" key="2">
    <source>
        <dbReference type="ARBA" id="ARBA00007886"/>
    </source>
</evidence>
<dbReference type="AlphaFoldDB" id="A0A0M0GAG3"/>
<dbReference type="InterPro" id="IPR038501">
    <property type="entry name" value="Spore_GerAC_C_sf"/>
</dbReference>
<protein>
    <submittedName>
        <fullName evidence="10">Spore gernimation protein</fullName>
    </submittedName>
</protein>
<name>A0A0M0GAG3_SPOGL</name>
<evidence type="ECO:0000256" key="3">
    <source>
        <dbReference type="ARBA" id="ARBA00022544"/>
    </source>
</evidence>
<dbReference type="Gene3D" id="3.30.300.210">
    <property type="entry name" value="Nutrient germinant receptor protein C, domain 3"/>
    <property type="match status" value="1"/>
</dbReference>
<gene>
    <name evidence="10" type="ORF">AF332_06045</name>
</gene>
<dbReference type="EMBL" id="LGUF01000007">
    <property type="protein sequence ID" value="KON86426.1"/>
    <property type="molecule type" value="Genomic_DNA"/>
</dbReference>
<dbReference type="PROSITE" id="PS51257">
    <property type="entry name" value="PROKAR_LIPOPROTEIN"/>
    <property type="match status" value="1"/>
</dbReference>
<evidence type="ECO:0000256" key="6">
    <source>
        <dbReference type="ARBA" id="ARBA00023139"/>
    </source>
</evidence>
<dbReference type="PATRIC" id="fig|1459.3.peg.1276"/>
<evidence type="ECO:0000313" key="10">
    <source>
        <dbReference type="EMBL" id="KON86426.1"/>
    </source>
</evidence>
<organism evidence="10 11">
    <name type="scientific">Sporosarcina globispora</name>
    <name type="common">Bacillus globisporus</name>
    <dbReference type="NCBI Taxonomy" id="1459"/>
    <lineage>
        <taxon>Bacteria</taxon>
        <taxon>Bacillati</taxon>
        <taxon>Bacillota</taxon>
        <taxon>Bacilli</taxon>
        <taxon>Bacillales</taxon>
        <taxon>Caryophanaceae</taxon>
        <taxon>Sporosarcina</taxon>
    </lineage>
</organism>
<dbReference type="RefSeq" id="WP_053433789.1">
    <property type="nucleotide sequence ID" value="NZ_LGUF01000007.1"/>
</dbReference>
<feature type="domain" description="Spore germination protein N-terminal" evidence="9">
    <location>
        <begin position="19"/>
        <end position="185"/>
    </location>
</feature>
<evidence type="ECO:0000256" key="1">
    <source>
        <dbReference type="ARBA" id="ARBA00004635"/>
    </source>
</evidence>
<dbReference type="GO" id="GO:0009847">
    <property type="term" value="P:spore germination"/>
    <property type="evidence" value="ECO:0007669"/>
    <property type="project" value="InterPro"/>
</dbReference>
<keyword evidence="3" id="KW-0309">Germination</keyword>
<feature type="domain" description="Spore germination GerAC-like C-terminal" evidence="8">
    <location>
        <begin position="196"/>
        <end position="349"/>
    </location>
</feature>
<dbReference type="PANTHER" id="PTHR35789:SF1">
    <property type="entry name" value="SPORE GERMINATION PROTEIN B3"/>
    <property type="match status" value="1"/>
</dbReference>
<dbReference type="OrthoDB" id="2592518at2"/>
<proteinExistence type="inferred from homology"/>
<dbReference type="InterPro" id="IPR046953">
    <property type="entry name" value="Spore_GerAC-like_C"/>
</dbReference>
<comment type="subcellular location">
    <subcellularLocation>
        <location evidence="1">Membrane</location>
        <topology evidence="1">Lipid-anchor</topology>
    </subcellularLocation>
</comment>
<evidence type="ECO:0000259" key="9">
    <source>
        <dbReference type="Pfam" id="PF25198"/>
    </source>
</evidence>
<evidence type="ECO:0000256" key="5">
    <source>
        <dbReference type="ARBA" id="ARBA00023136"/>
    </source>
</evidence>
<dbReference type="NCBIfam" id="TIGR02887">
    <property type="entry name" value="spore_ger_x_C"/>
    <property type="match status" value="1"/>
</dbReference>
<evidence type="ECO:0000256" key="4">
    <source>
        <dbReference type="ARBA" id="ARBA00022729"/>
    </source>
</evidence>
<evidence type="ECO:0000313" key="11">
    <source>
        <dbReference type="Proteomes" id="UP000037109"/>
    </source>
</evidence>
<evidence type="ECO:0000259" key="8">
    <source>
        <dbReference type="Pfam" id="PF05504"/>
    </source>
</evidence>
<dbReference type="InterPro" id="IPR008844">
    <property type="entry name" value="Spore_GerAC-like"/>
</dbReference>
<keyword evidence="5" id="KW-0472">Membrane</keyword>
<dbReference type="PANTHER" id="PTHR35789">
    <property type="entry name" value="SPORE GERMINATION PROTEIN B3"/>
    <property type="match status" value="1"/>
</dbReference>
<keyword evidence="11" id="KW-1185">Reference proteome</keyword>
<keyword evidence="4" id="KW-0732">Signal</keyword>
<dbReference type="GO" id="GO:0016020">
    <property type="term" value="C:membrane"/>
    <property type="evidence" value="ECO:0007669"/>
    <property type="project" value="UniProtKB-SubCell"/>
</dbReference>
<reference evidence="11" key="1">
    <citation type="submission" date="2015-07" db="EMBL/GenBank/DDBJ databases">
        <title>Fjat-10036 dsm4.</title>
        <authorList>
            <person name="Liu B."/>
            <person name="Wang J."/>
            <person name="Zhu Y."/>
            <person name="Liu G."/>
            <person name="Chen Q."/>
            <person name="Chen Z."/>
            <person name="Lan J."/>
            <person name="Che J."/>
            <person name="Ge C."/>
            <person name="Shi H."/>
            <person name="Pan Z."/>
            <person name="Liu X."/>
        </authorList>
    </citation>
    <scope>NUCLEOTIDE SEQUENCE [LARGE SCALE GENOMIC DNA]</scope>
    <source>
        <strain evidence="11">DSM 4</strain>
    </source>
</reference>
<sequence>MKKLTLFCLVLLLSGCVEKEIIDDINIEVGVGYDLAEDSKDKYRGTVLFQEFQPDKSVINRTFSGSGKLRQDLLLEVTKQSSEPVVTGGMKIAVFGPDVSRAGIYDLIDSFQRDASIGARVFVATSEGKAEDLMKGEYGTRGNSTYIYNLIQHNIAHRDIPKTNLHILAHDYYQKGKDPFLPQLKKVSNDKIEIFGISLFKDDKEVDSLPVKDMFFFKLLVDKYSEGNFDVKLKKGELAAVKSIRSKHDIKMSDNHASINIKIEGIIREYTGDELATDVIGAVQKNLEKKIEKECLRLLKQFQELGIDPIGLGQMKKSKQRDFDYKKWEDEYKTLGFDVKCNVEIEETGIIE</sequence>
<dbReference type="Pfam" id="PF25198">
    <property type="entry name" value="Spore_GerAC_N"/>
    <property type="match status" value="1"/>
</dbReference>
<keyword evidence="7" id="KW-0449">Lipoprotein</keyword>
<evidence type="ECO:0000256" key="7">
    <source>
        <dbReference type="ARBA" id="ARBA00023288"/>
    </source>
</evidence>
<comment type="similarity">
    <text evidence="2">Belongs to the GerABKC lipoprotein family.</text>
</comment>
<comment type="caution">
    <text evidence="10">The sequence shown here is derived from an EMBL/GenBank/DDBJ whole genome shotgun (WGS) entry which is preliminary data.</text>
</comment>
<dbReference type="Proteomes" id="UP000037109">
    <property type="component" value="Unassembled WGS sequence"/>
</dbReference>
<dbReference type="STRING" id="1459.AF332_06045"/>
<dbReference type="Pfam" id="PF05504">
    <property type="entry name" value="Spore_GerAC"/>
    <property type="match status" value="1"/>
</dbReference>
<dbReference type="InterPro" id="IPR057336">
    <property type="entry name" value="GerAC_N"/>
</dbReference>